<keyword evidence="3" id="KW-0067">ATP-binding</keyword>
<dbReference type="AlphaFoldDB" id="A0A426UB59"/>
<dbReference type="SUPFAM" id="SSF52540">
    <property type="entry name" value="P-loop containing nucleoside triphosphate hydrolases"/>
    <property type="match status" value="1"/>
</dbReference>
<protein>
    <recommendedName>
        <fullName evidence="4">AAA+ ATPase domain-containing protein</fullName>
    </recommendedName>
</protein>
<name>A0A426UB59_9CHLR</name>
<dbReference type="GO" id="GO:0005524">
    <property type="term" value="F:ATP binding"/>
    <property type="evidence" value="ECO:0007669"/>
    <property type="project" value="UniProtKB-KW"/>
</dbReference>
<dbReference type="InterPro" id="IPR027417">
    <property type="entry name" value="P-loop_NTPase"/>
</dbReference>
<keyword evidence="2" id="KW-0547">Nucleotide-binding</keyword>
<accession>A0A426UB59</accession>
<comment type="similarity">
    <text evidence="1">Belongs to the IS21/IS1162 putative ATP-binding protein family.</text>
</comment>
<dbReference type="PANTHER" id="PTHR30050">
    <property type="entry name" value="CHROMOSOMAL REPLICATION INITIATOR PROTEIN DNAA"/>
    <property type="match status" value="1"/>
</dbReference>
<comment type="caution">
    <text evidence="5">The sequence shown here is derived from an EMBL/GenBank/DDBJ whole genome shotgun (WGS) entry which is preliminary data.</text>
</comment>
<feature type="domain" description="AAA+ ATPase" evidence="4">
    <location>
        <begin position="99"/>
        <end position="238"/>
    </location>
</feature>
<dbReference type="EMBL" id="RSAS01000038">
    <property type="protein sequence ID" value="RRR77949.1"/>
    <property type="molecule type" value="Genomic_DNA"/>
</dbReference>
<dbReference type="NCBIfam" id="NF038214">
    <property type="entry name" value="IS21_help_AAA"/>
    <property type="match status" value="1"/>
</dbReference>
<dbReference type="SMART" id="SM00382">
    <property type="entry name" value="AAA"/>
    <property type="match status" value="1"/>
</dbReference>
<dbReference type="Proteomes" id="UP000280307">
    <property type="component" value="Unassembled WGS sequence"/>
</dbReference>
<dbReference type="PIRSF" id="PIRSF003073">
    <property type="entry name" value="DNAC_TnpB_IstB"/>
    <property type="match status" value="1"/>
</dbReference>
<dbReference type="InterPro" id="IPR047661">
    <property type="entry name" value="IstB"/>
</dbReference>
<dbReference type="GO" id="GO:0006260">
    <property type="term" value="P:DNA replication"/>
    <property type="evidence" value="ECO:0007669"/>
    <property type="project" value="TreeGrafter"/>
</dbReference>
<gene>
    <name evidence="5" type="ORF">EI684_00890</name>
</gene>
<proteinExistence type="inferred from homology"/>
<evidence type="ECO:0000256" key="3">
    <source>
        <dbReference type="ARBA" id="ARBA00022840"/>
    </source>
</evidence>
<sequence length="253" mass="28294">MELTYQLSTSLKQLRLSGILATFEARQRQAIDGKWSYDEFLVRLLEDEVERRAQKQLALRMRRAAVNSTKTLEGFDFAFNPGLNRQQILHLASGDYIRQKRNLLICGPSGVGKSHLAQALGHAACRQGYEVLFINTHKLLQQINGGRADGTHERRLAQSLRPNLLILDDFGLKPLVSPGPEDLYDIIAERYERGSIMLTSNRAPAEWPELFGNPLLASAGLDRLTHHAETIIITGRSFRAHQRSGEEVGQGGA</sequence>
<dbReference type="InterPro" id="IPR028350">
    <property type="entry name" value="DNAC/IstB-like"/>
</dbReference>
<reference evidence="5 6" key="1">
    <citation type="submission" date="2018-12" db="EMBL/GenBank/DDBJ databases">
        <title>Genome Sequence of Candidatus Viridilinea halotolerans isolated from saline sulfide-rich spring.</title>
        <authorList>
            <person name="Grouzdev D.S."/>
            <person name="Burganskaya E.I."/>
            <person name="Krutkina M.S."/>
            <person name="Sukhacheva M.V."/>
            <person name="Gorlenko V.M."/>
        </authorList>
    </citation>
    <scope>NUCLEOTIDE SEQUENCE [LARGE SCALE GENOMIC DNA]</scope>
    <source>
        <strain evidence="5">Chok-6</strain>
    </source>
</reference>
<evidence type="ECO:0000256" key="2">
    <source>
        <dbReference type="ARBA" id="ARBA00022741"/>
    </source>
</evidence>
<dbReference type="CDD" id="cd00009">
    <property type="entry name" value="AAA"/>
    <property type="match status" value="1"/>
</dbReference>
<evidence type="ECO:0000313" key="6">
    <source>
        <dbReference type="Proteomes" id="UP000280307"/>
    </source>
</evidence>
<dbReference type="InterPro" id="IPR003593">
    <property type="entry name" value="AAA+_ATPase"/>
</dbReference>
<evidence type="ECO:0000313" key="5">
    <source>
        <dbReference type="EMBL" id="RRR77949.1"/>
    </source>
</evidence>
<dbReference type="PANTHER" id="PTHR30050:SF4">
    <property type="entry name" value="ATP-BINDING PROTEIN RV3427C IN INSERTION SEQUENCE-RELATED"/>
    <property type="match status" value="1"/>
</dbReference>
<dbReference type="Pfam" id="PF01695">
    <property type="entry name" value="IstB_IS21"/>
    <property type="match status" value="1"/>
</dbReference>
<evidence type="ECO:0000256" key="1">
    <source>
        <dbReference type="ARBA" id="ARBA00008059"/>
    </source>
</evidence>
<dbReference type="InterPro" id="IPR002611">
    <property type="entry name" value="IstB_ATP-bd"/>
</dbReference>
<dbReference type="Gene3D" id="3.40.50.300">
    <property type="entry name" value="P-loop containing nucleotide triphosphate hydrolases"/>
    <property type="match status" value="1"/>
</dbReference>
<evidence type="ECO:0000259" key="4">
    <source>
        <dbReference type="SMART" id="SM00382"/>
    </source>
</evidence>
<organism evidence="5 6">
    <name type="scientific">Candidatus Viridilinea halotolerans</name>
    <dbReference type="NCBI Taxonomy" id="2491704"/>
    <lineage>
        <taxon>Bacteria</taxon>
        <taxon>Bacillati</taxon>
        <taxon>Chloroflexota</taxon>
        <taxon>Chloroflexia</taxon>
        <taxon>Chloroflexales</taxon>
        <taxon>Chloroflexineae</taxon>
        <taxon>Oscillochloridaceae</taxon>
        <taxon>Candidatus Viridilinea</taxon>
    </lineage>
</organism>